<reference evidence="2" key="2">
    <citation type="journal article" date="2015" name="Data Brief">
        <title>Shoot transcriptome of the giant reed, Arundo donax.</title>
        <authorList>
            <person name="Barrero R.A."/>
            <person name="Guerrero F.D."/>
            <person name="Moolhuijzen P."/>
            <person name="Goolsby J.A."/>
            <person name="Tidwell J."/>
            <person name="Bellgard S.E."/>
            <person name="Bellgard M.I."/>
        </authorList>
    </citation>
    <scope>NUCLEOTIDE SEQUENCE</scope>
    <source>
        <tissue evidence="2">Shoot tissue taken approximately 20 cm above the soil surface</tissue>
    </source>
</reference>
<name>A0A0A9SVD9_ARUDO</name>
<accession>A0A0A9SVD9</accession>
<dbReference type="EMBL" id="GBRH01251788">
    <property type="protein sequence ID" value="JAD46107.1"/>
    <property type="molecule type" value="Transcribed_RNA"/>
</dbReference>
<feature type="region of interest" description="Disordered" evidence="1">
    <location>
        <begin position="1"/>
        <end position="38"/>
    </location>
</feature>
<feature type="compositionally biased region" description="Gly residues" evidence="1">
    <location>
        <begin position="20"/>
        <end position="29"/>
    </location>
</feature>
<evidence type="ECO:0000256" key="1">
    <source>
        <dbReference type="SAM" id="MobiDB-lite"/>
    </source>
</evidence>
<reference evidence="2" key="1">
    <citation type="submission" date="2014-09" db="EMBL/GenBank/DDBJ databases">
        <authorList>
            <person name="Magalhaes I.L.F."/>
            <person name="Oliveira U."/>
            <person name="Santos F.R."/>
            <person name="Vidigal T.H.D.A."/>
            <person name="Brescovit A.D."/>
            <person name="Santos A.J."/>
        </authorList>
    </citation>
    <scope>NUCLEOTIDE SEQUENCE</scope>
    <source>
        <tissue evidence="2">Shoot tissue taken approximately 20 cm above the soil surface</tissue>
    </source>
</reference>
<sequence>MGGCRHSAPPIPLPPRRGSCRGGAQGGGDDAARRRGCG</sequence>
<organism evidence="2">
    <name type="scientific">Arundo donax</name>
    <name type="common">Giant reed</name>
    <name type="synonym">Donax arundinaceus</name>
    <dbReference type="NCBI Taxonomy" id="35708"/>
    <lineage>
        <taxon>Eukaryota</taxon>
        <taxon>Viridiplantae</taxon>
        <taxon>Streptophyta</taxon>
        <taxon>Embryophyta</taxon>
        <taxon>Tracheophyta</taxon>
        <taxon>Spermatophyta</taxon>
        <taxon>Magnoliopsida</taxon>
        <taxon>Liliopsida</taxon>
        <taxon>Poales</taxon>
        <taxon>Poaceae</taxon>
        <taxon>PACMAD clade</taxon>
        <taxon>Arundinoideae</taxon>
        <taxon>Arundineae</taxon>
        <taxon>Arundo</taxon>
    </lineage>
</organism>
<evidence type="ECO:0000313" key="2">
    <source>
        <dbReference type="EMBL" id="JAD46107.1"/>
    </source>
</evidence>
<protein>
    <submittedName>
        <fullName evidence="2">Gamma-glutamyltranspeptidase 1</fullName>
    </submittedName>
</protein>
<proteinExistence type="predicted"/>
<dbReference type="AlphaFoldDB" id="A0A0A9SVD9"/>